<feature type="transmembrane region" description="Helical" evidence="1">
    <location>
        <begin position="21"/>
        <end position="41"/>
    </location>
</feature>
<proteinExistence type="predicted"/>
<keyword evidence="3" id="KW-1185">Reference proteome</keyword>
<dbReference type="InterPro" id="IPR024464">
    <property type="entry name" value="DUF2391"/>
</dbReference>
<dbReference type="OrthoDB" id="147125at2"/>
<evidence type="ECO:0000313" key="2">
    <source>
        <dbReference type="EMBL" id="AFZ49170.1"/>
    </source>
</evidence>
<dbReference type="PATRIC" id="fig|13035.3.peg.434"/>
<dbReference type="AlphaFoldDB" id="K9YS28"/>
<evidence type="ECO:0000313" key="3">
    <source>
        <dbReference type="Proteomes" id="UP000010482"/>
    </source>
</evidence>
<feature type="transmembrane region" description="Helical" evidence="1">
    <location>
        <begin position="237"/>
        <end position="254"/>
    </location>
</feature>
<dbReference type="STRING" id="13035.Dacsa_0380"/>
<reference evidence="2" key="1">
    <citation type="submission" date="2012-04" db="EMBL/GenBank/DDBJ databases">
        <title>Finished genome of Dactylococcopsis salina PCC 8305.</title>
        <authorList>
            <consortium name="US DOE Joint Genome Institute"/>
            <person name="Gugger M."/>
            <person name="Coursin T."/>
            <person name="Rippka R."/>
            <person name="Tandeau De Marsac N."/>
            <person name="Huntemann M."/>
            <person name="Wei C.-L."/>
            <person name="Han J."/>
            <person name="Detter J.C."/>
            <person name="Han C."/>
            <person name="Tapia R."/>
            <person name="Daligault H."/>
            <person name="Chen A."/>
            <person name="Krypides N."/>
            <person name="Mavromatis K."/>
            <person name="Markowitz V."/>
            <person name="Szeto E."/>
            <person name="Ivanova N."/>
            <person name="Ovchinnikova G."/>
            <person name="Pagani I."/>
            <person name="Pati A."/>
            <person name="Goodwin L."/>
            <person name="Peters L."/>
            <person name="Pitluck S."/>
            <person name="Woyke T."/>
            <person name="Kerfeld C."/>
        </authorList>
    </citation>
    <scope>NUCLEOTIDE SEQUENCE [LARGE SCALE GENOMIC DNA]</scope>
    <source>
        <strain evidence="2">PCC 8305</strain>
    </source>
</reference>
<feature type="transmembrane region" description="Helical" evidence="1">
    <location>
        <begin position="47"/>
        <end position="64"/>
    </location>
</feature>
<sequence>MTLNSQSSIWQTELLNLLRGASGGFLFGMPLLYTVEVWWIGSSTTPLWMLSALGMTFFVIYFLNQSEGFRTALEIRLIDAFMETVESMAIGIICALLALLLIGRITLETPLNETLGKLVFECIPFSLGVALARSTLKGDRAPRKVHKLRSSLADRVFPAFLADLDATLIGALIIAFSIAPTEEVSLLSASMSPLWLLLIMFASLVLSYCIVFVAGLTDQKERRQQQGLLQNPMNETLICYLVCLLASALMLWFFQQLSFDDPWQEWLSDTLVLGLPASIGGAAGRLVI</sequence>
<dbReference type="eggNOG" id="COG4711">
    <property type="taxonomic scope" value="Bacteria"/>
</dbReference>
<dbReference type="HOGENOM" id="CLU_082424_0_0_3"/>
<dbReference type="EMBL" id="CP003944">
    <property type="protein sequence ID" value="AFZ49170.1"/>
    <property type="molecule type" value="Genomic_DNA"/>
</dbReference>
<gene>
    <name evidence="2" type="ORF">Dacsa_0380</name>
</gene>
<feature type="transmembrane region" description="Helical" evidence="1">
    <location>
        <begin position="118"/>
        <end position="136"/>
    </location>
</feature>
<dbReference type="NCBIfam" id="TIGR02587">
    <property type="entry name" value="TIGR02587 family membrane protein"/>
    <property type="match status" value="1"/>
</dbReference>
<feature type="transmembrane region" description="Helical" evidence="1">
    <location>
        <begin position="194"/>
        <end position="216"/>
    </location>
</feature>
<dbReference type="Proteomes" id="UP000010482">
    <property type="component" value="Chromosome"/>
</dbReference>
<feature type="transmembrane region" description="Helical" evidence="1">
    <location>
        <begin position="156"/>
        <end position="179"/>
    </location>
</feature>
<dbReference type="KEGG" id="dsl:Dacsa_0380"/>
<name>K9YS28_DACS8</name>
<keyword evidence="1" id="KW-0472">Membrane</keyword>
<dbReference type="InterPro" id="IPR013416">
    <property type="entry name" value="CHP02587_IM"/>
</dbReference>
<accession>K9YS28</accession>
<keyword evidence="1" id="KW-1133">Transmembrane helix</keyword>
<protein>
    <submittedName>
        <fullName evidence="2">Integral membrane protein TIGR02587</fullName>
    </submittedName>
</protein>
<evidence type="ECO:0000256" key="1">
    <source>
        <dbReference type="SAM" id="Phobius"/>
    </source>
</evidence>
<feature type="transmembrane region" description="Helical" evidence="1">
    <location>
        <begin position="85"/>
        <end position="106"/>
    </location>
</feature>
<dbReference type="Pfam" id="PF09622">
    <property type="entry name" value="DUF2391"/>
    <property type="match status" value="1"/>
</dbReference>
<keyword evidence="1" id="KW-0812">Transmembrane</keyword>
<organism evidence="2 3">
    <name type="scientific">Dactylococcopsis salina (strain PCC 8305)</name>
    <name type="common">Myxobactron salinum</name>
    <dbReference type="NCBI Taxonomy" id="13035"/>
    <lineage>
        <taxon>Bacteria</taxon>
        <taxon>Bacillati</taxon>
        <taxon>Cyanobacteriota</taxon>
        <taxon>Cyanophyceae</taxon>
        <taxon>Nodosilineales</taxon>
        <taxon>Cymatolegaceae</taxon>
        <taxon>Dactylococcopsis</taxon>
    </lineage>
</organism>